<organism evidence="1 2">
    <name type="scientific">Umbelopsis ramanniana AG</name>
    <dbReference type="NCBI Taxonomy" id="1314678"/>
    <lineage>
        <taxon>Eukaryota</taxon>
        <taxon>Fungi</taxon>
        <taxon>Fungi incertae sedis</taxon>
        <taxon>Mucoromycota</taxon>
        <taxon>Mucoromycotina</taxon>
        <taxon>Umbelopsidomycetes</taxon>
        <taxon>Umbelopsidales</taxon>
        <taxon>Umbelopsidaceae</taxon>
        <taxon>Umbelopsis</taxon>
    </lineage>
</organism>
<gene>
    <name evidence="1" type="ORF">K450DRAFT_261422</name>
</gene>
<dbReference type="RefSeq" id="XP_051440488.1">
    <property type="nucleotide sequence ID" value="XM_051592317.1"/>
</dbReference>
<dbReference type="AlphaFoldDB" id="A0AAD5E2A3"/>
<name>A0AAD5E2A3_UMBRA</name>
<dbReference type="GeneID" id="75917660"/>
<protein>
    <submittedName>
        <fullName evidence="1">Uncharacterized protein</fullName>
    </submittedName>
</protein>
<keyword evidence="2" id="KW-1185">Reference proteome</keyword>
<sequence length="79" mass="9498">MYLCHKNRWHTSCCTFYTKCSNRLSMATAVYWRARRCRRPSLSLYNLSIHRRKLTLMLATKVDVIIHNRKSTYLVLAFK</sequence>
<comment type="caution">
    <text evidence="1">The sequence shown here is derived from an EMBL/GenBank/DDBJ whole genome shotgun (WGS) entry which is preliminary data.</text>
</comment>
<dbReference type="EMBL" id="MU620979">
    <property type="protein sequence ID" value="KAI8575484.1"/>
    <property type="molecule type" value="Genomic_DNA"/>
</dbReference>
<evidence type="ECO:0000313" key="2">
    <source>
        <dbReference type="Proteomes" id="UP001206595"/>
    </source>
</evidence>
<proteinExistence type="predicted"/>
<dbReference type="Proteomes" id="UP001206595">
    <property type="component" value="Unassembled WGS sequence"/>
</dbReference>
<accession>A0AAD5E2A3</accession>
<reference evidence="1" key="1">
    <citation type="submission" date="2021-06" db="EMBL/GenBank/DDBJ databases">
        <authorList>
            <consortium name="DOE Joint Genome Institute"/>
            <person name="Mondo S.J."/>
            <person name="Amses K.R."/>
            <person name="Simmons D.R."/>
            <person name="Longcore J.E."/>
            <person name="Seto K."/>
            <person name="Alves G.H."/>
            <person name="Bonds A.E."/>
            <person name="Quandt C.A."/>
            <person name="Davis W.J."/>
            <person name="Chang Y."/>
            <person name="Letcher P.M."/>
            <person name="Powell M.J."/>
            <person name="Kuo A."/>
            <person name="Labutti K."/>
            <person name="Pangilinan J."/>
            <person name="Andreopoulos W."/>
            <person name="Tritt A."/>
            <person name="Riley R."/>
            <person name="Hundley H."/>
            <person name="Johnson J."/>
            <person name="Lipzen A."/>
            <person name="Barry K."/>
            <person name="Berbee M.L."/>
            <person name="Buchler N.E."/>
            <person name="Grigoriev I.V."/>
            <person name="Spatafora J.W."/>
            <person name="Stajich J.E."/>
            <person name="James T.Y."/>
        </authorList>
    </citation>
    <scope>NUCLEOTIDE SEQUENCE</scope>
    <source>
        <strain evidence="1">AG</strain>
    </source>
</reference>
<reference evidence="1" key="2">
    <citation type="journal article" date="2022" name="Proc. Natl. Acad. Sci. U.S.A.">
        <title>Diploid-dominant life cycles characterize the early evolution of Fungi.</title>
        <authorList>
            <person name="Amses K.R."/>
            <person name="Simmons D.R."/>
            <person name="Longcore J.E."/>
            <person name="Mondo S.J."/>
            <person name="Seto K."/>
            <person name="Jeronimo G.H."/>
            <person name="Bonds A.E."/>
            <person name="Quandt C.A."/>
            <person name="Davis W.J."/>
            <person name="Chang Y."/>
            <person name="Federici B.A."/>
            <person name="Kuo A."/>
            <person name="LaButti K."/>
            <person name="Pangilinan J."/>
            <person name="Andreopoulos W."/>
            <person name="Tritt A."/>
            <person name="Riley R."/>
            <person name="Hundley H."/>
            <person name="Johnson J."/>
            <person name="Lipzen A."/>
            <person name="Barry K."/>
            <person name="Lang B.F."/>
            <person name="Cuomo C.A."/>
            <person name="Buchler N.E."/>
            <person name="Grigoriev I.V."/>
            <person name="Spatafora J.W."/>
            <person name="Stajich J.E."/>
            <person name="James T.Y."/>
        </authorList>
    </citation>
    <scope>NUCLEOTIDE SEQUENCE</scope>
    <source>
        <strain evidence="1">AG</strain>
    </source>
</reference>
<evidence type="ECO:0000313" key="1">
    <source>
        <dbReference type="EMBL" id="KAI8575484.1"/>
    </source>
</evidence>